<dbReference type="InterPro" id="IPR036102">
    <property type="entry name" value="OsmC/Ohrsf"/>
</dbReference>
<sequence>MTMKFIDVTFNGGMKIDAILHPAVTPTGADAPTGQDAPQPAPGTAAPASTVIRTDQPVKDGGEGTAPTPFDLFLASLATCAGVYAQRFCEARKISTEGLGIRVGCEFAPKGFQVTRMTFVVTPPLGFPHQYRDALVRAVELCTVKKHIMTPPAFEVVLA</sequence>
<dbReference type="PANTHER" id="PTHR39624:SF2">
    <property type="entry name" value="OSMC-LIKE PROTEIN"/>
    <property type="match status" value="1"/>
</dbReference>
<protein>
    <submittedName>
        <fullName evidence="2">Osmotically inducible protein OsmC</fullName>
    </submittedName>
</protein>
<name>A0ABS0J3D3_9BACT</name>
<gene>
    <name evidence="2" type="ORF">FVW20_07970</name>
</gene>
<dbReference type="Pfam" id="PF02566">
    <property type="entry name" value="OsmC"/>
    <property type="match status" value="1"/>
</dbReference>
<comment type="caution">
    <text evidence="2">The sequence shown here is derived from an EMBL/GenBank/DDBJ whole genome shotgun (WGS) entry which is preliminary data.</text>
</comment>
<dbReference type="Proteomes" id="UP001194469">
    <property type="component" value="Unassembled WGS sequence"/>
</dbReference>
<evidence type="ECO:0000313" key="2">
    <source>
        <dbReference type="EMBL" id="MBG3876948.1"/>
    </source>
</evidence>
<keyword evidence="3" id="KW-1185">Reference proteome</keyword>
<feature type="region of interest" description="Disordered" evidence="1">
    <location>
        <begin position="25"/>
        <end position="50"/>
    </location>
</feature>
<dbReference type="Gene3D" id="3.30.300.20">
    <property type="match status" value="1"/>
</dbReference>
<dbReference type="RefSeq" id="WP_196608996.1">
    <property type="nucleotide sequence ID" value="NZ_VRYY01000197.1"/>
</dbReference>
<reference evidence="2 3" key="1">
    <citation type="submission" date="2019-08" db="EMBL/GenBank/DDBJ databases">
        <authorList>
            <person name="Luo N."/>
        </authorList>
    </citation>
    <scope>NUCLEOTIDE SEQUENCE [LARGE SCALE GENOMIC DNA]</scope>
    <source>
        <strain evidence="2 3">NCIMB 9442</strain>
    </source>
</reference>
<dbReference type="EMBL" id="VRYY01000197">
    <property type="protein sequence ID" value="MBG3876948.1"/>
    <property type="molecule type" value="Genomic_DNA"/>
</dbReference>
<evidence type="ECO:0000256" key="1">
    <source>
        <dbReference type="SAM" id="MobiDB-lite"/>
    </source>
</evidence>
<organism evidence="2 3">
    <name type="scientific">Nitratidesulfovibrio oxamicus</name>
    <dbReference type="NCBI Taxonomy" id="32016"/>
    <lineage>
        <taxon>Bacteria</taxon>
        <taxon>Pseudomonadati</taxon>
        <taxon>Thermodesulfobacteriota</taxon>
        <taxon>Desulfovibrionia</taxon>
        <taxon>Desulfovibrionales</taxon>
        <taxon>Desulfovibrionaceae</taxon>
        <taxon>Nitratidesulfovibrio</taxon>
    </lineage>
</organism>
<evidence type="ECO:0000313" key="3">
    <source>
        <dbReference type="Proteomes" id="UP001194469"/>
    </source>
</evidence>
<dbReference type="SUPFAM" id="SSF82784">
    <property type="entry name" value="OsmC-like"/>
    <property type="match status" value="1"/>
</dbReference>
<proteinExistence type="predicted"/>
<accession>A0ABS0J3D3</accession>
<dbReference type="InterPro" id="IPR015946">
    <property type="entry name" value="KH_dom-like_a/b"/>
</dbReference>
<dbReference type="InterPro" id="IPR003718">
    <property type="entry name" value="OsmC/Ohr_fam"/>
</dbReference>
<dbReference type="PANTHER" id="PTHR39624">
    <property type="entry name" value="PROTEIN INVOLVED IN RIMO-MEDIATED BETA-METHYLTHIOLATION OF RIBOSOMAL PROTEIN S12 YCAO"/>
    <property type="match status" value="1"/>
</dbReference>